<feature type="domain" description="Ion transport" evidence="8">
    <location>
        <begin position="285"/>
        <end position="537"/>
    </location>
</feature>
<evidence type="ECO:0000256" key="4">
    <source>
        <dbReference type="ARBA" id="ARBA00022989"/>
    </source>
</evidence>
<keyword evidence="2 7" id="KW-0812">Transmembrane</keyword>
<dbReference type="GO" id="GO:0005216">
    <property type="term" value="F:monoatomic ion channel activity"/>
    <property type="evidence" value="ECO:0007669"/>
    <property type="project" value="InterPro"/>
</dbReference>
<evidence type="ECO:0000256" key="1">
    <source>
        <dbReference type="ARBA" id="ARBA00004141"/>
    </source>
</evidence>
<evidence type="ECO:0000256" key="6">
    <source>
        <dbReference type="SAM" id="MobiDB-lite"/>
    </source>
</evidence>
<sequence>MDEVRMKKEITVEVRNKWLTIYANLPHEGIGLGVAYEFVKEYDEREKWVKLQAWTNERSTIDKPSALGGALLRNVELVQDAQQAAIQMRASQRNIEAEKFDQLSERLQLAIATCLDYMGTNALHMVVCSNEGNEALNLAAQQEQRVLLSQPAVIAAMERKYLGERLFNLIKAPTLNGCLSLCGVVCLNILAIVPVALSPQQASRNAGWGKLFPQHCYLLQTGFFQAWLFSICDLSFTLLVSFYGTRMPLLLLLWSFAALYFELEQVVGREANDKSKKSLINQFHGYLRQDPFNGLDLSALVGAFCALLMRSFALYHPGLWGLDETNETALQDFSGEYAEPFLAVSTLLLWGRQLRLLTLASRSITPLVLMVVNMVDDVAQYLLLLAIVLLGFAASLHILFQNMNTEDAVVDPFADLFLDDTAMHEAATEAAITRRMLGMQGRMLKRGGGGTGNSLADDPGQSPECMVIAMKYSTFLTALEHLFEISLSTDVGSDFPCMAQASSPTAALILIFAYTMLVMLLLLNMLIAMMGKTFDKLWDDQQDVASMQFCRSVQDWESQKEMPAPFNILSRLSYFCFFLPKVAYKAILALIVDHRASSFQQMEGHIDVEGHHAYAQAHSTLFNLRLPGHDTGGAQLPTMRDAVSVCLGAVGFKHGVRKTATAMPASQPCPPSTPASHAGHKSSHSLERKESKRLEQLARLKEAVGEKLVERFGEQDSNGQLIDQAVRRSAEQIKRLEKKFDDLREQLFPGSGSFRGHLSTPSPSPNPMAA</sequence>
<feature type="region of interest" description="Disordered" evidence="6">
    <location>
        <begin position="662"/>
        <end position="691"/>
    </location>
</feature>
<feature type="region of interest" description="Disordered" evidence="6">
    <location>
        <begin position="746"/>
        <end position="770"/>
    </location>
</feature>
<keyword evidence="3" id="KW-0677">Repeat</keyword>
<evidence type="ECO:0000256" key="5">
    <source>
        <dbReference type="ARBA" id="ARBA00023136"/>
    </source>
</evidence>
<evidence type="ECO:0000256" key="3">
    <source>
        <dbReference type="ARBA" id="ARBA00022737"/>
    </source>
</evidence>
<dbReference type="Pfam" id="PF00520">
    <property type="entry name" value="Ion_trans"/>
    <property type="match status" value="1"/>
</dbReference>
<reference evidence="9" key="1">
    <citation type="submission" date="2021-01" db="EMBL/GenBank/DDBJ databases">
        <authorList>
            <person name="Corre E."/>
            <person name="Pelletier E."/>
            <person name="Niang G."/>
            <person name="Scheremetjew M."/>
            <person name="Finn R."/>
            <person name="Kale V."/>
            <person name="Holt S."/>
            <person name="Cochrane G."/>
            <person name="Meng A."/>
            <person name="Brown T."/>
            <person name="Cohen L."/>
        </authorList>
    </citation>
    <scope>NUCLEOTIDE SEQUENCE</scope>
    <source>
        <strain evidence="9">CCMP281</strain>
    </source>
</reference>
<evidence type="ECO:0000256" key="2">
    <source>
        <dbReference type="ARBA" id="ARBA00022692"/>
    </source>
</evidence>
<comment type="subcellular location">
    <subcellularLocation>
        <location evidence="1">Membrane</location>
        <topology evidence="1">Multi-pass membrane protein</topology>
    </subcellularLocation>
</comment>
<proteinExistence type="predicted"/>
<dbReference type="Gene3D" id="1.10.287.70">
    <property type="match status" value="1"/>
</dbReference>
<name>A0A7S3BSD5_9EUKA</name>
<keyword evidence="5 7" id="KW-0472">Membrane</keyword>
<dbReference type="PANTHER" id="PTHR10582:SF2">
    <property type="entry name" value="INACTIVE"/>
    <property type="match status" value="1"/>
</dbReference>
<feature type="transmembrane region" description="Helical" evidence="7">
    <location>
        <begin position="508"/>
        <end position="530"/>
    </location>
</feature>
<organism evidence="9">
    <name type="scientific">Haptolina ericina</name>
    <dbReference type="NCBI Taxonomy" id="156174"/>
    <lineage>
        <taxon>Eukaryota</taxon>
        <taxon>Haptista</taxon>
        <taxon>Haptophyta</taxon>
        <taxon>Prymnesiophyceae</taxon>
        <taxon>Prymnesiales</taxon>
        <taxon>Prymnesiaceae</taxon>
        <taxon>Haptolina</taxon>
    </lineage>
</organism>
<feature type="transmembrane region" description="Helical" evidence="7">
    <location>
        <begin position="217"/>
        <end position="240"/>
    </location>
</feature>
<dbReference type="EMBL" id="HBHX01061130">
    <property type="protein sequence ID" value="CAE0141416.1"/>
    <property type="molecule type" value="Transcribed_RNA"/>
</dbReference>
<feature type="transmembrane region" description="Helical" evidence="7">
    <location>
        <begin position="297"/>
        <end position="315"/>
    </location>
</feature>
<keyword evidence="4 7" id="KW-1133">Transmembrane helix</keyword>
<protein>
    <recommendedName>
        <fullName evidence="8">Ion transport domain-containing protein</fullName>
    </recommendedName>
</protein>
<feature type="transmembrane region" description="Helical" evidence="7">
    <location>
        <begin position="381"/>
        <end position="400"/>
    </location>
</feature>
<evidence type="ECO:0000259" key="8">
    <source>
        <dbReference type="Pfam" id="PF00520"/>
    </source>
</evidence>
<gene>
    <name evidence="9" type="ORF">HERI1096_LOCUS33798</name>
</gene>
<dbReference type="PANTHER" id="PTHR10582">
    <property type="entry name" value="TRANSIENT RECEPTOR POTENTIAL ION CHANNEL PROTEIN"/>
    <property type="match status" value="1"/>
</dbReference>
<dbReference type="AlphaFoldDB" id="A0A7S3BSD5"/>
<accession>A0A7S3BSD5</accession>
<dbReference type="InterPro" id="IPR024862">
    <property type="entry name" value="TRPV"/>
</dbReference>
<dbReference type="GO" id="GO:0005886">
    <property type="term" value="C:plasma membrane"/>
    <property type="evidence" value="ECO:0007669"/>
    <property type="project" value="TreeGrafter"/>
</dbReference>
<dbReference type="GO" id="GO:0098703">
    <property type="term" value="P:calcium ion import across plasma membrane"/>
    <property type="evidence" value="ECO:0007669"/>
    <property type="project" value="TreeGrafter"/>
</dbReference>
<evidence type="ECO:0000313" key="9">
    <source>
        <dbReference type="EMBL" id="CAE0141416.1"/>
    </source>
</evidence>
<feature type="transmembrane region" description="Helical" evidence="7">
    <location>
        <begin position="175"/>
        <end position="197"/>
    </location>
</feature>
<evidence type="ECO:0000256" key="7">
    <source>
        <dbReference type="SAM" id="Phobius"/>
    </source>
</evidence>
<dbReference type="InterPro" id="IPR005821">
    <property type="entry name" value="Ion_trans_dom"/>
</dbReference>